<dbReference type="InterPro" id="IPR004875">
    <property type="entry name" value="DDE_SF_endonuclease_dom"/>
</dbReference>
<evidence type="ECO:0000313" key="3">
    <source>
        <dbReference type="Proteomes" id="UP000481153"/>
    </source>
</evidence>
<evidence type="ECO:0000259" key="1">
    <source>
        <dbReference type="Pfam" id="PF03184"/>
    </source>
</evidence>
<gene>
    <name evidence="2" type="ORF">Ae201684_004860</name>
</gene>
<dbReference type="Pfam" id="PF03184">
    <property type="entry name" value="DDE_1"/>
    <property type="match status" value="1"/>
</dbReference>
<dbReference type="Proteomes" id="UP000481153">
    <property type="component" value="Unassembled WGS sequence"/>
</dbReference>
<dbReference type="Gene3D" id="3.30.420.10">
    <property type="entry name" value="Ribonuclease H-like superfamily/Ribonuclease H"/>
    <property type="match status" value="1"/>
</dbReference>
<keyword evidence="3" id="KW-1185">Reference proteome</keyword>
<feature type="domain" description="DDE-1" evidence="1">
    <location>
        <begin position="129"/>
        <end position="303"/>
    </location>
</feature>
<comment type="caution">
    <text evidence="2">The sequence shown here is derived from an EMBL/GenBank/DDBJ whole genome shotgun (WGS) entry which is preliminary data.</text>
</comment>
<dbReference type="PANTHER" id="PTHR19303:SF57">
    <property type="entry name" value="HTH CENPB-TYPE DOMAIN-CONTAINING PROTEIN"/>
    <property type="match status" value="1"/>
</dbReference>
<evidence type="ECO:0000313" key="2">
    <source>
        <dbReference type="EMBL" id="KAF0739692.1"/>
    </source>
</evidence>
<proteinExistence type="predicted"/>
<dbReference type="InterPro" id="IPR036397">
    <property type="entry name" value="RNaseH_sf"/>
</dbReference>
<accession>A0A6G0XHA7</accession>
<organism evidence="2 3">
    <name type="scientific">Aphanomyces euteiches</name>
    <dbReference type="NCBI Taxonomy" id="100861"/>
    <lineage>
        <taxon>Eukaryota</taxon>
        <taxon>Sar</taxon>
        <taxon>Stramenopiles</taxon>
        <taxon>Oomycota</taxon>
        <taxon>Saprolegniomycetes</taxon>
        <taxon>Saprolegniales</taxon>
        <taxon>Verrucalvaceae</taxon>
        <taxon>Aphanomyces</taxon>
    </lineage>
</organism>
<dbReference type="InterPro" id="IPR050863">
    <property type="entry name" value="CenT-Element_Derived"/>
</dbReference>
<sequence length="314" mass="36215">MKDLRRDSKSVQTLHLAAYVEAEYPTWLDEYLDGKGDSGYDSFLHLLWDFAHRHGFGRRVACPSMLKQKVLEQTQLECAADFWNEFDNYEPRTIFNVDETGIYFDMTNSRTWARKGESSKTDKSQKHSDRMTAVLTIAADGSKHPILFIVKGQQDGRIEQDELATYPPGHSYAVQKNAWMDTRVWETYQRKILQNAVQEPSVVLVDNLDSHVSDKSVKFVEEKLLSTLVPLPKNSTSVCQPLDVGVMGPFKSMLRREWVLEEIHRIRQGTNSVVLTAREKRLASIKRVIRVWEAFDAEVVMKSFRKAIPKVYKL</sequence>
<dbReference type="GO" id="GO:0003677">
    <property type="term" value="F:DNA binding"/>
    <property type="evidence" value="ECO:0007669"/>
    <property type="project" value="TreeGrafter"/>
</dbReference>
<reference evidence="2 3" key="1">
    <citation type="submission" date="2019-07" db="EMBL/GenBank/DDBJ databases">
        <title>Genomics analysis of Aphanomyces spp. identifies a new class of oomycete effector associated with host adaptation.</title>
        <authorList>
            <person name="Gaulin E."/>
        </authorList>
    </citation>
    <scope>NUCLEOTIDE SEQUENCE [LARGE SCALE GENOMIC DNA]</scope>
    <source>
        <strain evidence="2 3">ATCC 201684</strain>
    </source>
</reference>
<protein>
    <recommendedName>
        <fullName evidence="1">DDE-1 domain-containing protein</fullName>
    </recommendedName>
</protein>
<name>A0A6G0XHA7_9STRA</name>
<dbReference type="VEuPathDB" id="FungiDB:AeMF1_020279"/>
<dbReference type="PANTHER" id="PTHR19303">
    <property type="entry name" value="TRANSPOSON"/>
    <property type="match status" value="1"/>
</dbReference>
<dbReference type="EMBL" id="VJMJ01000063">
    <property type="protein sequence ID" value="KAF0739692.1"/>
    <property type="molecule type" value="Genomic_DNA"/>
</dbReference>
<dbReference type="GO" id="GO:0005634">
    <property type="term" value="C:nucleus"/>
    <property type="evidence" value="ECO:0007669"/>
    <property type="project" value="TreeGrafter"/>
</dbReference>
<dbReference type="AlphaFoldDB" id="A0A6G0XHA7"/>